<evidence type="ECO:0000313" key="12">
    <source>
        <dbReference type="Proteomes" id="UP000697927"/>
    </source>
</evidence>
<comment type="catalytic activity">
    <reaction evidence="9">
        <text>L-threonyl-[protein] + ATP = 3-O-(5'-adenylyl)-L-threonyl-[protein] + diphosphate</text>
        <dbReference type="Rhea" id="RHEA:54292"/>
        <dbReference type="Rhea" id="RHEA-COMP:11060"/>
        <dbReference type="Rhea" id="RHEA-COMP:13847"/>
        <dbReference type="ChEBI" id="CHEBI:30013"/>
        <dbReference type="ChEBI" id="CHEBI:30616"/>
        <dbReference type="ChEBI" id="CHEBI:33019"/>
        <dbReference type="ChEBI" id="CHEBI:138113"/>
        <dbReference type="EC" id="2.7.7.108"/>
    </reaction>
</comment>
<comment type="catalytic activity">
    <reaction evidence="9">
        <text>L-histidyl-[protein] + UTP = N(tele)-(5'-uridylyl)-L-histidyl-[protein] + diphosphate</text>
        <dbReference type="Rhea" id="RHEA:83891"/>
        <dbReference type="Rhea" id="RHEA-COMP:9745"/>
        <dbReference type="Rhea" id="RHEA-COMP:20239"/>
        <dbReference type="ChEBI" id="CHEBI:29979"/>
        <dbReference type="ChEBI" id="CHEBI:33019"/>
        <dbReference type="ChEBI" id="CHEBI:46398"/>
        <dbReference type="ChEBI" id="CHEBI:233474"/>
    </reaction>
</comment>
<evidence type="ECO:0000256" key="1">
    <source>
        <dbReference type="ARBA" id="ARBA00009747"/>
    </source>
</evidence>
<keyword evidence="5 9" id="KW-0547">Nucleotide-binding</keyword>
<name>A0ABX0VPZ3_9ENTR</name>
<evidence type="ECO:0000256" key="8">
    <source>
        <dbReference type="ARBA" id="ARBA00023211"/>
    </source>
</evidence>
<dbReference type="PANTHER" id="PTHR32057:SF14">
    <property type="entry name" value="PROTEIN ADENYLYLTRANSFERASE SELO, MITOCHONDRIAL"/>
    <property type="match status" value="1"/>
</dbReference>
<comment type="catalytic activity">
    <reaction evidence="9">
        <text>L-seryl-[protein] + ATP = 3-O-(5'-adenylyl)-L-seryl-[protein] + diphosphate</text>
        <dbReference type="Rhea" id="RHEA:58120"/>
        <dbReference type="Rhea" id="RHEA-COMP:9863"/>
        <dbReference type="Rhea" id="RHEA-COMP:15073"/>
        <dbReference type="ChEBI" id="CHEBI:29999"/>
        <dbReference type="ChEBI" id="CHEBI:30616"/>
        <dbReference type="ChEBI" id="CHEBI:33019"/>
        <dbReference type="ChEBI" id="CHEBI:142516"/>
        <dbReference type="EC" id="2.7.7.108"/>
    </reaction>
</comment>
<evidence type="ECO:0000256" key="3">
    <source>
        <dbReference type="ARBA" id="ARBA00022695"/>
    </source>
</evidence>
<feature type="region of interest" description="Disordered" evidence="10">
    <location>
        <begin position="464"/>
        <end position="486"/>
    </location>
</feature>
<feature type="active site" description="Proton acceptor" evidence="9">
    <location>
        <position position="254"/>
    </location>
</feature>
<dbReference type="InterPro" id="IPR003846">
    <property type="entry name" value="SelO"/>
</dbReference>
<dbReference type="Pfam" id="PF02696">
    <property type="entry name" value="SelO"/>
    <property type="match status" value="1"/>
</dbReference>
<evidence type="ECO:0000256" key="2">
    <source>
        <dbReference type="ARBA" id="ARBA00022679"/>
    </source>
</evidence>
<feature type="binding site" evidence="9">
    <location>
        <position position="127"/>
    </location>
    <ligand>
        <name>ATP</name>
        <dbReference type="ChEBI" id="CHEBI:30616"/>
    </ligand>
</feature>
<dbReference type="HAMAP" id="MF_00692">
    <property type="entry name" value="SelO"/>
    <property type="match status" value="1"/>
</dbReference>
<sequence>MTDNPAFDNIVFKNSWRNELPGFYTELKPTPLHNARLLYHNRQFAEELGLDASLFDAAHVGVWSGDTLLPGMQPLAQVYSGHQFGVWAGQLGDGRGILLGEQQLKDGRKFDWHLKGAGLTPYSRMGDGRAVLRSTIREFLASEAMYALGIPTTRALTIVTSDTPVRRETTEQGAMLLRVAESHVRFGHFEHFYYRREPEKVRQLADYVIEHHWPDLADSKDRYDLWFRDVVGRTAKLIAHWQTVGFAHGVMNTDNMSILGLTMDYGPYGFLDDYQPDYICNHSDHQGRYAFDNQPAVGLWNLQRLAQTLSPFIAVDTLNEALELYQFELMRAFGIQMRAKLGFSTEQKADNDILTELFGLMAKERSDYTRTFRMLSLTGQNDASSPLRDEFIDRASFDSWFTRYRERLQIEQVDDAERQKAMKAANPSLVLRNWLAQRAISGAEQGDITELARLHEALSQPFAEHEGDLTQRPPDWGKHLEVSCSS</sequence>
<feature type="binding site" evidence="9">
    <location>
        <position position="95"/>
    </location>
    <ligand>
        <name>ATP</name>
        <dbReference type="ChEBI" id="CHEBI:30616"/>
    </ligand>
</feature>
<proteinExistence type="inferred from homology"/>
<comment type="cofactor">
    <cofactor evidence="9">
        <name>Mg(2+)</name>
        <dbReference type="ChEBI" id="CHEBI:18420"/>
    </cofactor>
    <cofactor evidence="9">
        <name>Mn(2+)</name>
        <dbReference type="ChEBI" id="CHEBI:29035"/>
    </cofactor>
</comment>
<evidence type="ECO:0000256" key="7">
    <source>
        <dbReference type="ARBA" id="ARBA00022842"/>
    </source>
</evidence>
<gene>
    <name evidence="9" type="primary">ydiU</name>
    <name evidence="9" type="synonym">selO</name>
    <name evidence="11" type="ORF">E2L00_16945</name>
</gene>
<keyword evidence="12" id="KW-1185">Reference proteome</keyword>
<dbReference type="RefSeq" id="WP_167613668.1">
    <property type="nucleotide sequence ID" value="NZ_SOYS01000009.1"/>
</dbReference>
<feature type="binding site" evidence="9">
    <location>
        <position position="255"/>
    </location>
    <ligand>
        <name>Mg(2+)</name>
        <dbReference type="ChEBI" id="CHEBI:18420"/>
    </ligand>
</feature>
<keyword evidence="6 9" id="KW-0067">ATP-binding</keyword>
<feature type="binding site" evidence="9">
    <location>
        <position position="128"/>
    </location>
    <ligand>
        <name>ATP</name>
        <dbReference type="ChEBI" id="CHEBI:30616"/>
    </ligand>
</feature>
<evidence type="ECO:0000256" key="9">
    <source>
        <dbReference type="HAMAP-Rule" id="MF_00692"/>
    </source>
</evidence>
<evidence type="ECO:0000256" key="6">
    <source>
        <dbReference type="ARBA" id="ARBA00022840"/>
    </source>
</evidence>
<evidence type="ECO:0000256" key="4">
    <source>
        <dbReference type="ARBA" id="ARBA00022723"/>
    </source>
</evidence>
<evidence type="ECO:0000256" key="5">
    <source>
        <dbReference type="ARBA" id="ARBA00022741"/>
    </source>
</evidence>
<feature type="binding site" evidence="9">
    <location>
        <position position="92"/>
    </location>
    <ligand>
        <name>ATP</name>
        <dbReference type="ChEBI" id="CHEBI:30616"/>
    </ligand>
</feature>
<feature type="binding site" evidence="9">
    <location>
        <position position="94"/>
    </location>
    <ligand>
        <name>ATP</name>
        <dbReference type="ChEBI" id="CHEBI:30616"/>
    </ligand>
</feature>
<reference evidence="11 12" key="1">
    <citation type="journal article" date="2020" name="Microorganisms">
        <title>Polyphasic Characterisation of Cedecea colo sp. nov., a New Enteric Bacterium Isolated from the Koala Hindgut.</title>
        <authorList>
            <person name="Boath J.M."/>
            <person name="Dakhal S."/>
            <person name="Van T.T.H."/>
            <person name="Moore R.J."/>
            <person name="Dekiwadia C."/>
            <person name="Macreadie I.G."/>
        </authorList>
    </citation>
    <scope>NUCLEOTIDE SEQUENCE [LARGE SCALE GENOMIC DNA]</scope>
    <source>
        <strain evidence="11 12">ZA</strain>
    </source>
</reference>
<comment type="caution">
    <text evidence="11">The sequence shown here is derived from an EMBL/GenBank/DDBJ whole genome shotgun (WGS) entry which is preliminary data.</text>
</comment>
<keyword evidence="4 9" id="KW-0479">Metal-binding</keyword>
<comment type="function">
    <text evidence="9">Nucleotidyltransferase involved in the post-translational modification of proteins. It can catalyze the addition of adenosine monophosphate (AMP) or uridine monophosphate (UMP) to a protein, resulting in modifications known as AMPylation and UMPylation.</text>
</comment>
<feature type="binding site" evidence="9">
    <location>
        <position position="185"/>
    </location>
    <ligand>
        <name>ATP</name>
        <dbReference type="ChEBI" id="CHEBI:30616"/>
    </ligand>
</feature>
<dbReference type="NCBIfam" id="NF000658">
    <property type="entry name" value="PRK00029.1"/>
    <property type="match status" value="1"/>
</dbReference>
<keyword evidence="2 9" id="KW-0808">Transferase</keyword>
<accession>A0ABX0VPZ3</accession>
<keyword evidence="3 9" id="KW-0548">Nucleotidyltransferase</keyword>
<dbReference type="NCBIfam" id="NF040880">
    <property type="entry name" value="adnlytase_SelO"/>
    <property type="match status" value="1"/>
</dbReference>
<protein>
    <recommendedName>
        <fullName evidence="9">Protein nucleotidyltransferase YdiU</fullName>
        <ecNumber evidence="9">2.7.7.-</ecNumber>
    </recommendedName>
    <alternativeName>
        <fullName evidence="9">Protein adenylyltransferase YdiU</fullName>
        <ecNumber evidence="9">2.7.7.108</ecNumber>
    </alternativeName>
    <alternativeName>
        <fullName evidence="9">Protein uridylyltransferase YdiU</fullName>
        <ecNumber evidence="9">2.7.7.-</ecNumber>
    </alternativeName>
</protein>
<dbReference type="Proteomes" id="UP000697927">
    <property type="component" value="Unassembled WGS sequence"/>
</dbReference>
<evidence type="ECO:0000256" key="10">
    <source>
        <dbReference type="SAM" id="MobiDB-lite"/>
    </source>
</evidence>
<dbReference type="EC" id="2.7.7.108" evidence="9"/>
<comment type="similarity">
    <text evidence="1 9">Belongs to the SELO family.</text>
</comment>
<dbReference type="EC" id="2.7.7.-" evidence="9"/>
<dbReference type="PANTHER" id="PTHR32057">
    <property type="entry name" value="PROTEIN ADENYLYLTRANSFERASE SELO, MITOCHONDRIAL"/>
    <property type="match status" value="1"/>
</dbReference>
<keyword evidence="7 9" id="KW-0460">Magnesium</keyword>
<dbReference type="InterPro" id="IPR054838">
    <property type="entry name" value="adnlytase_SelO"/>
</dbReference>
<keyword evidence="8 9" id="KW-0464">Manganese</keyword>
<evidence type="ECO:0000313" key="11">
    <source>
        <dbReference type="EMBL" id="NIY49145.1"/>
    </source>
</evidence>
<organism evidence="11 12">
    <name type="scientific">Cedecea colo</name>
    <dbReference type="NCBI Taxonomy" id="2552946"/>
    <lineage>
        <taxon>Bacteria</taxon>
        <taxon>Pseudomonadati</taxon>
        <taxon>Pseudomonadota</taxon>
        <taxon>Gammaproteobacteria</taxon>
        <taxon>Enterobacterales</taxon>
        <taxon>Enterobacteriaceae</taxon>
        <taxon>Cedecea</taxon>
    </lineage>
</organism>
<comment type="catalytic activity">
    <reaction evidence="9">
        <text>L-seryl-[protein] + UTP = O-(5'-uridylyl)-L-seryl-[protein] + diphosphate</text>
        <dbReference type="Rhea" id="RHEA:64604"/>
        <dbReference type="Rhea" id="RHEA-COMP:9863"/>
        <dbReference type="Rhea" id="RHEA-COMP:16635"/>
        <dbReference type="ChEBI" id="CHEBI:29999"/>
        <dbReference type="ChEBI" id="CHEBI:33019"/>
        <dbReference type="ChEBI" id="CHEBI:46398"/>
        <dbReference type="ChEBI" id="CHEBI:156051"/>
    </reaction>
</comment>
<feature type="binding site" evidence="9">
    <location>
        <position position="264"/>
    </location>
    <ligand>
        <name>ATP</name>
        <dbReference type="ChEBI" id="CHEBI:30616"/>
    </ligand>
</feature>
<comment type="catalytic activity">
    <reaction evidence="9">
        <text>L-tyrosyl-[protein] + ATP = O-(5'-adenylyl)-L-tyrosyl-[protein] + diphosphate</text>
        <dbReference type="Rhea" id="RHEA:54288"/>
        <dbReference type="Rhea" id="RHEA-COMP:10136"/>
        <dbReference type="Rhea" id="RHEA-COMP:13846"/>
        <dbReference type="ChEBI" id="CHEBI:30616"/>
        <dbReference type="ChEBI" id="CHEBI:33019"/>
        <dbReference type="ChEBI" id="CHEBI:46858"/>
        <dbReference type="ChEBI" id="CHEBI:83624"/>
        <dbReference type="EC" id="2.7.7.108"/>
    </reaction>
</comment>
<feature type="binding site" evidence="9">
    <location>
        <position position="264"/>
    </location>
    <ligand>
        <name>Mg(2+)</name>
        <dbReference type="ChEBI" id="CHEBI:18420"/>
    </ligand>
</feature>
<feature type="binding site" evidence="9">
    <location>
        <position position="115"/>
    </location>
    <ligand>
        <name>ATP</name>
        <dbReference type="ChEBI" id="CHEBI:30616"/>
    </ligand>
</feature>
<dbReference type="EMBL" id="SOYS01000009">
    <property type="protein sequence ID" value="NIY49145.1"/>
    <property type="molecule type" value="Genomic_DNA"/>
</dbReference>
<feature type="binding site" evidence="9">
    <location>
        <position position="178"/>
    </location>
    <ligand>
        <name>ATP</name>
        <dbReference type="ChEBI" id="CHEBI:30616"/>
    </ligand>
</feature>
<comment type="catalytic activity">
    <reaction evidence="9">
        <text>L-tyrosyl-[protein] + UTP = O-(5'-uridylyl)-L-tyrosyl-[protein] + diphosphate</text>
        <dbReference type="Rhea" id="RHEA:83887"/>
        <dbReference type="Rhea" id="RHEA-COMP:10136"/>
        <dbReference type="Rhea" id="RHEA-COMP:20238"/>
        <dbReference type="ChEBI" id="CHEBI:33019"/>
        <dbReference type="ChEBI" id="CHEBI:46398"/>
        <dbReference type="ChEBI" id="CHEBI:46858"/>
        <dbReference type="ChEBI" id="CHEBI:90602"/>
    </reaction>
</comment>